<evidence type="ECO:0000313" key="2">
    <source>
        <dbReference type="Proteomes" id="UP000831782"/>
    </source>
</evidence>
<dbReference type="EMBL" id="CP095072">
    <property type="protein sequence ID" value="UOQ49616.1"/>
    <property type="molecule type" value="Genomic_DNA"/>
</dbReference>
<organism evidence="1 2">
    <name type="scientific">Gracilibacillus caseinilyticus</name>
    <dbReference type="NCBI Taxonomy" id="2932256"/>
    <lineage>
        <taxon>Bacteria</taxon>
        <taxon>Bacillati</taxon>
        <taxon>Bacillota</taxon>
        <taxon>Bacilli</taxon>
        <taxon>Bacillales</taxon>
        <taxon>Bacillaceae</taxon>
        <taxon>Gracilibacillus</taxon>
    </lineage>
</organism>
<evidence type="ECO:0000313" key="1">
    <source>
        <dbReference type="EMBL" id="UOQ49616.1"/>
    </source>
</evidence>
<keyword evidence="2" id="KW-1185">Reference proteome</keyword>
<gene>
    <name evidence="1" type="ORF">MUN88_05920</name>
</gene>
<name>A0ABY4F585_9BACI</name>
<proteinExistence type="predicted"/>
<reference evidence="1 2" key="1">
    <citation type="submission" date="2022-04" db="EMBL/GenBank/DDBJ databases">
        <title>Gracilibacillus sp. isolated from saltern.</title>
        <authorList>
            <person name="Won M."/>
            <person name="Lee C.-M."/>
            <person name="Woen H.-Y."/>
            <person name="Kwon S.-W."/>
        </authorList>
    </citation>
    <scope>NUCLEOTIDE SEQUENCE [LARGE SCALE GENOMIC DNA]</scope>
    <source>
        <strain evidence="1 2">SSWR10-1</strain>
    </source>
</reference>
<accession>A0ABY4F585</accession>
<dbReference type="Proteomes" id="UP000831782">
    <property type="component" value="Chromosome"/>
</dbReference>
<sequence length="49" mass="5656">MMRYTKNGHTINNAPAFNEIDMMKAIVKLYESDLISDNAKDVLRQGIRK</sequence>
<protein>
    <submittedName>
        <fullName evidence="1">Uncharacterized protein</fullName>
    </submittedName>
</protein>
<dbReference type="RefSeq" id="WP_244722089.1">
    <property type="nucleotide sequence ID" value="NZ_CP095072.1"/>
</dbReference>